<dbReference type="PANTHER" id="PTHR13318:SF95">
    <property type="entry name" value="F-BOX PROTEIN YLR352W"/>
    <property type="match status" value="1"/>
</dbReference>
<accession>A0A397UKE7</accession>
<dbReference type="GO" id="GO:0019005">
    <property type="term" value="C:SCF ubiquitin ligase complex"/>
    <property type="evidence" value="ECO:0007669"/>
    <property type="project" value="TreeGrafter"/>
</dbReference>
<evidence type="ECO:0000313" key="1">
    <source>
        <dbReference type="EMBL" id="RIB09708.1"/>
    </source>
</evidence>
<dbReference type="GO" id="GO:0031146">
    <property type="term" value="P:SCF-dependent proteasomal ubiquitin-dependent protein catabolic process"/>
    <property type="evidence" value="ECO:0007669"/>
    <property type="project" value="TreeGrafter"/>
</dbReference>
<keyword evidence="2" id="KW-1185">Reference proteome</keyword>
<dbReference type="PANTHER" id="PTHR13318">
    <property type="entry name" value="PARTNER OF PAIRED, ISOFORM B-RELATED"/>
    <property type="match status" value="1"/>
</dbReference>
<evidence type="ECO:0008006" key="3">
    <source>
        <dbReference type="Google" id="ProtNLM"/>
    </source>
</evidence>
<sequence length="546" mass="63129">MNMKVDSMIFLPECLENIFKFLQDDEEALFSSILVNRFWCRTLVPILWRNPFRLVKEANTDKLINIYVRCLSNDNEPDYLSDLVILKDGQNVLQKLLKNSSRLTFDYPYFLRELKCSKINDLVKRWLSSVIDDSNWNKPDQKEFCVKWFSNNLIRLFMNKSPNVESLVIQSDDYHHNADFSFNSCTDKGYSALRILHLDYCCDGHTLQSISFNCHSIEELWISLTENSRETQSLNELVKSQKGIKDFRIRSIYYNEKVFEVTPQLLEALSIQKRTLHTVQFFCCKFHQCPTLQPLAECTKLERLGFFNCDGLTEEVIKPLANGSLRNLNVLAMAVYDGFTEKVIIDIIESSHQNLKRISLPMATKTNNIRNVFTSMIPFVNNLTGITVCFSSGDNKSFESFLLLLDSCSNLESLCIEGGDTAGNPLDFDDKEMSIYFEQLAIKMPLSINRLVFYNVSVSSQLFQTFLEKLDSPIRFLGLYGCFMIRDDHINEIVKYAERTGHLKNLTVNWCFSNTGKAVDEALKVIDEVHFSDVEPYDMEFTAWLA</sequence>
<dbReference type="SUPFAM" id="SSF52047">
    <property type="entry name" value="RNI-like"/>
    <property type="match status" value="1"/>
</dbReference>
<name>A0A397UKE7_9GLOM</name>
<comment type="caution">
    <text evidence="1">The sequence shown here is derived from an EMBL/GenBank/DDBJ whole genome shotgun (WGS) entry which is preliminary data.</text>
</comment>
<reference evidence="1 2" key="1">
    <citation type="submission" date="2018-06" db="EMBL/GenBank/DDBJ databases">
        <title>Comparative genomics reveals the genomic features of Rhizophagus irregularis, R. cerebriforme, R. diaphanum and Gigaspora rosea, and their symbiotic lifestyle signature.</title>
        <authorList>
            <person name="Morin E."/>
            <person name="San Clemente H."/>
            <person name="Chen E.C.H."/>
            <person name="De La Providencia I."/>
            <person name="Hainaut M."/>
            <person name="Kuo A."/>
            <person name="Kohler A."/>
            <person name="Murat C."/>
            <person name="Tang N."/>
            <person name="Roy S."/>
            <person name="Loubradou J."/>
            <person name="Henrissat B."/>
            <person name="Grigoriev I.V."/>
            <person name="Corradi N."/>
            <person name="Roux C."/>
            <person name="Martin F.M."/>
        </authorList>
    </citation>
    <scope>NUCLEOTIDE SEQUENCE [LARGE SCALE GENOMIC DNA]</scope>
    <source>
        <strain evidence="1 2">DAOM 194757</strain>
    </source>
</reference>
<evidence type="ECO:0000313" key="2">
    <source>
        <dbReference type="Proteomes" id="UP000266673"/>
    </source>
</evidence>
<organism evidence="1 2">
    <name type="scientific">Gigaspora rosea</name>
    <dbReference type="NCBI Taxonomy" id="44941"/>
    <lineage>
        <taxon>Eukaryota</taxon>
        <taxon>Fungi</taxon>
        <taxon>Fungi incertae sedis</taxon>
        <taxon>Mucoromycota</taxon>
        <taxon>Glomeromycotina</taxon>
        <taxon>Glomeromycetes</taxon>
        <taxon>Diversisporales</taxon>
        <taxon>Gigasporaceae</taxon>
        <taxon>Gigaspora</taxon>
    </lineage>
</organism>
<dbReference type="Gene3D" id="3.80.10.10">
    <property type="entry name" value="Ribonuclease Inhibitor"/>
    <property type="match status" value="1"/>
</dbReference>
<dbReference type="InterPro" id="IPR032675">
    <property type="entry name" value="LRR_dom_sf"/>
</dbReference>
<protein>
    <recommendedName>
        <fullName evidence="3">F-box domain-containing protein</fullName>
    </recommendedName>
</protein>
<proteinExistence type="predicted"/>
<gene>
    <name evidence="1" type="ORF">C2G38_2208070</name>
</gene>
<dbReference type="EMBL" id="QKWP01001336">
    <property type="protein sequence ID" value="RIB09708.1"/>
    <property type="molecule type" value="Genomic_DNA"/>
</dbReference>
<dbReference type="OrthoDB" id="2304624at2759"/>
<dbReference type="Proteomes" id="UP000266673">
    <property type="component" value="Unassembled WGS sequence"/>
</dbReference>
<dbReference type="AlphaFoldDB" id="A0A397UKE7"/>